<organism evidence="1 2">
    <name type="scientific">Entomophthora muscae</name>
    <dbReference type="NCBI Taxonomy" id="34485"/>
    <lineage>
        <taxon>Eukaryota</taxon>
        <taxon>Fungi</taxon>
        <taxon>Fungi incertae sedis</taxon>
        <taxon>Zoopagomycota</taxon>
        <taxon>Entomophthoromycotina</taxon>
        <taxon>Entomophthoromycetes</taxon>
        <taxon>Entomophthorales</taxon>
        <taxon>Entomophthoraceae</taxon>
        <taxon>Entomophthora</taxon>
    </lineage>
</organism>
<sequence>MFPHLTKKISQIPAKLLNFLNDLAQTIVERFVLAYPSWVVFTDSQISVPAWEESLINLDYLLAWFHPHLKKLQGCTSVNSTESNPDGINGPLKHFIGGSQSEVKLKINGKPSNPPEMSLQTFSPGQLDSLPGSVSASSFTLLLYFKLKALTLDVKITYWILQLNKASGCSPFMLINQKICGLYFISSSSPHWTTSPDLWGQIPSSVHQVDNNLSHFLHLLEDLPRRYLVKSLTCDNLDLFLPDPPPGESHGEDPLVFAPPVENPQPTSWTAPAPRGYSTLCTPWLLSGMAPMGFNSGNSANVDTNNVDSKNVNTIVK</sequence>
<dbReference type="Proteomes" id="UP001165960">
    <property type="component" value="Unassembled WGS sequence"/>
</dbReference>
<gene>
    <name evidence="1" type="ORF">DSO57_1005101</name>
</gene>
<reference evidence="1" key="1">
    <citation type="submission" date="2022-04" db="EMBL/GenBank/DDBJ databases">
        <title>Genome of the entomopathogenic fungus Entomophthora muscae.</title>
        <authorList>
            <person name="Elya C."/>
            <person name="Lovett B.R."/>
            <person name="Lee E."/>
            <person name="Macias A.M."/>
            <person name="Hajek A.E."/>
            <person name="De Bivort B.L."/>
            <person name="Kasson M.T."/>
            <person name="De Fine Licht H.H."/>
            <person name="Stajich J.E."/>
        </authorList>
    </citation>
    <scope>NUCLEOTIDE SEQUENCE</scope>
    <source>
        <strain evidence="1">Berkeley</strain>
    </source>
</reference>
<dbReference type="EMBL" id="QTSX02005693">
    <property type="protein sequence ID" value="KAJ9059178.1"/>
    <property type="molecule type" value="Genomic_DNA"/>
</dbReference>
<proteinExistence type="predicted"/>
<evidence type="ECO:0000313" key="2">
    <source>
        <dbReference type="Proteomes" id="UP001165960"/>
    </source>
</evidence>
<protein>
    <submittedName>
        <fullName evidence="1">Uncharacterized protein</fullName>
    </submittedName>
</protein>
<keyword evidence="2" id="KW-1185">Reference proteome</keyword>
<accession>A0ACC2S9W7</accession>
<comment type="caution">
    <text evidence="1">The sequence shown here is derived from an EMBL/GenBank/DDBJ whole genome shotgun (WGS) entry which is preliminary data.</text>
</comment>
<evidence type="ECO:0000313" key="1">
    <source>
        <dbReference type="EMBL" id="KAJ9059178.1"/>
    </source>
</evidence>
<name>A0ACC2S9W7_9FUNG</name>